<dbReference type="PRINTS" id="PR00344">
    <property type="entry name" value="BCTRLSENSOR"/>
</dbReference>
<dbReference type="InterPro" id="IPR036890">
    <property type="entry name" value="HATPase_C_sf"/>
</dbReference>
<dbReference type="Gene3D" id="1.10.287.130">
    <property type="match status" value="1"/>
</dbReference>
<evidence type="ECO:0000256" key="1">
    <source>
        <dbReference type="ARBA" id="ARBA00000085"/>
    </source>
</evidence>
<keyword evidence="7" id="KW-0067">ATP-binding</keyword>
<dbReference type="SUPFAM" id="SSF48452">
    <property type="entry name" value="TPR-like"/>
    <property type="match status" value="2"/>
</dbReference>
<keyword evidence="4" id="KW-1133">Transmembrane helix</keyword>
<keyword evidence="5" id="KW-0732">Signal</keyword>
<dbReference type="EMBL" id="CP106735">
    <property type="protein sequence ID" value="UXX80555.1"/>
    <property type="molecule type" value="Genomic_DNA"/>
</dbReference>
<keyword evidence="7" id="KW-0547">Nucleotide-binding</keyword>
<accession>A0ABY6D9K2</accession>
<dbReference type="Gene3D" id="3.30.565.10">
    <property type="entry name" value="Histidine kinase-like ATPase, C-terminal domain"/>
    <property type="match status" value="1"/>
</dbReference>
<sequence length="644" mass="72828">MKNITICKKTYLIIGFFFTVLLSHAQNQKEADSLLSLYKKGGLTRIDEFQILRKIAKQSTKPEERLQYAQKLIVLASEDTNYLWLHRGYMQKGSALRRQGNLDEAIAAYFQSSEAAKKIDYRAGVGGALLSIGEVYANNNDHHKGLLYRKEAIEVLRTTSDSVTLATALLNTGYGYYLIDNYDSALLLYGESGQIFEIQDVLIGKAYNLGNAGLVYAKQGKTKLAETQLSEAIVILNDLEDSYAITEFQIEMGDIYLKKRNYSSAKKYLNEALGYAIEDGLQERIRDASLKLSELYQTQGDYRKAYNYQSQYITYRDSINNDEVIRKMADLRTEYEVGQKQAEVDLKQTEVDLLNEQARNNQIVLWSVIVILVLVLCLTYALLKVYRVKVRAIRIVKQRRRIIAAQRDQLEDVNRTKDKFFSIISHDIRGPISNFQGVSQLIHMMVETDDKAGLLKLSGLLDTSSKEVSTLLDNLLEWAMSQQGRMPYKPEEIKLHELCNSNLSIMENLATAKQITLTEKVKEKVTITADKNSVSTIIRNLLSNAIKFTPEGGHVDLALSYDLNMAVLTVKDSGIGIPKEKMQHLFDFKGERSRWGTGGEKGVGLGLTLVHEFVELNKGKIEVESEEGQGTTFRVYLPLMESSI</sequence>
<dbReference type="InterPro" id="IPR004358">
    <property type="entry name" value="Sig_transdc_His_kin-like_C"/>
</dbReference>
<dbReference type="PROSITE" id="PS50109">
    <property type="entry name" value="HIS_KIN"/>
    <property type="match status" value="1"/>
</dbReference>
<dbReference type="SUPFAM" id="SSF47384">
    <property type="entry name" value="Homodimeric domain of signal transducing histidine kinase"/>
    <property type="match status" value="1"/>
</dbReference>
<dbReference type="CDD" id="cd00075">
    <property type="entry name" value="HATPase"/>
    <property type="match status" value="1"/>
</dbReference>
<evidence type="ECO:0000313" key="7">
    <source>
        <dbReference type="EMBL" id="UXX80555.1"/>
    </source>
</evidence>
<gene>
    <name evidence="7" type="ORF">N7E81_05510</name>
</gene>
<evidence type="ECO:0000256" key="2">
    <source>
        <dbReference type="ARBA" id="ARBA00012438"/>
    </source>
</evidence>
<reference evidence="7" key="1">
    <citation type="submission" date="2022-10" db="EMBL/GenBank/DDBJ databases">
        <title>Comparative genomics and taxonomic characterization of three novel marine species of genus Reichenbachiella exhibiting antioxidant and polysaccharide degradation activities.</title>
        <authorList>
            <person name="Muhammad N."/>
            <person name="Lee Y.-J."/>
            <person name="Ko J."/>
            <person name="Kim S.-G."/>
        </authorList>
    </citation>
    <scope>NUCLEOTIDE SEQUENCE</scope>
    <source>
        <strain evidence="7">Wsw4-B4</strain>
    </source>
</reference>
<dbReference type="Pfam" id="PF13181">
    <property type="entry name" value="TPR_8"/>
    <property type="match status" value="2"/>
</dbReference>
<feature type="domain" description="Histidine kinase" evidence="6">
    <location>
        <begin position="423"/>
        <end position="641"/>
    </location>
</feature>
<dbReference type="PANTHER" id="PTHR43547">
    <property type="entry name" value="TWO-COMPONENT HISTIDINE KINASE"/>
    <property type="match status" value="1"/>
</dbReference>
<dbReference type="InterPro" id="IPR019734">
    <property type="entry name" value="TPR_rpt"/>
</dbReference>
<dbReference type="PANTHER" id="PTHR43547:SF2">
    <property type="entry name" value="HYBRID SIGNAL TRANSDUCTION HISTIDINE KINASE C"/>
    <property type="match status" value="1"/>
</dbReference>
<feature type="signal peptide" evidence="5">
    <location>
        <begin position="1"/>
        <end position="25"/>
    </location>
</feature>
<keyword evidence="8" id="KW-1185">Reference proteome</keyword>
<protein>
    <recommendedName>
        <fullName evidence="2">histidine kinase</fullName>
        <ecNumber evidence="2">2.7.13.3</ecNumber>
    </recommendedName>
</protein>
<keyword evidence="4" id="KW-0472">Membrane</keyword>
<name>A0ABY6D9K2_9BACT</name>
<keyword evidence="3" id="KW-0597">Phosphoprotein</keyword>
<comment type="catalytic activity">
    <reaction evidence="1">
        <text>ATP + protein L-histidine = ADP + protein N-phospho-L-histidine.</text>
        <dbReference type="EC" id="2.7.13.3"/>
    </reaction>
</comment>
<dbReference type="Proteomes" id="UP001062165">
    <property type="component" value="Chromosome"/>
</dbReference>
<keyword evidence="4" id="KW-0812">Transmembrane</keyword>
<dbReference type="SMART" id="SM00028">
    <property type="entry name" value="TPR"/>
    <property type="match status" value="5"/>
</dbReference>
<dbReference type="InterPro" id="IPR003594">
    <property type="entry name" value="HATPase_dom"/>
</dbReference>
<dbReference type="SUPFAM" id="SSF55874">
    <property type="entry name" value="ATPase domain of HSP90 chaperone/DNA topoisomerase II/histidine kinase"/>
    <property type="match status" value="1"/>
</dbReference>
<dbReference type="RefSeq" id="WP_263052285.1">
    <property type="nucleotide sequence ID" value="NZ_CP106735.1"/>
</dbReference>
<dbReference type="Pfam" id="PF02518">
    <property type="entry name" value="HATPase_c"/>
    <property type="match status" value="1"/>
</dbReference>
<dbReference type="InterPro" id="IPR003661">
    <property type="entry name" value="HisK_dim/P_dom"/>
</dbReference>
<proteinExistence type="predicted"/>
<evidence type="ECO:0000313" key="8">
    <source>
        <dbReference type="Proteomes" id="UP001062165"/>
    </source>
</evidence>
<dbReference type="Gene3D" id="1.25.40.10">
    <property type="entry name" value="Tetratricopeptide repeat domain"/>
    <property type="match status" value="1"/>
</dbReference>
<dbReference type="InterPro" id="IPR036097">
    <property type="entry name" value="HisK_dim/P_sf"/>
</dbReference>
<evidence type="ECO:0000256" key="3">
    <source>
        <dbReference type="ARBA" id="ARBA00022553"/>
    </source>
</evidence>
<feature type="chain" id="PRO_5045543579" description="histidine kinase" evidence="5">
    <location>
        <begin position="26"/>
        <end position="644"/>
    </location>
</feature>
<feature type="transmembrane region" description="Helical" evidence="4">
    <location>
        <begin position="363"/>
        <end position="383"/>
    </location>
</feature>
<dbReference type="CDD" id="cd00082">
    <property type="entry name" value="HisKA"/>
    <property type="match status" value="1"/>
</dbReference>
<dbReference type="EC" id="2.7.13.3" evidence="2"/>
<dbReference type="InterPro" id="IPR011990">
    <property type="entry name" value="TPR-like_helical_dom_sf"/>
</dbReference>
<dbReference type="SMART" id="SM00387">
    <property type="entry name" value="HATPase_c"/>
    <property type="match status" value="1"/>
</dbReference>
<dbReference type="SMART" id="SM00388">
    <property type="entry name" value="HisKA"/>
    <property type="match status" value="1"/>
</dbReference>
<dbReference type="InterPro" id="IPR005467">
    <property type="entry name" value="His_kinase_dom"/>
</dbReference>
<evidence type="ECO:0000256" key="5">
    <source>
        <dbReference type="SAM" id="SignalP"/>
    </source>
</evidence>
<evidence type="ECO:0000259" key="6">
    <source>
        <dbReference type="PROSITE" id="PS50109"/>
    </source>
</evidence>
<organism evidence="7 8">
    <name type="scientific">Reichenbachiella carrageenanivorans</name>
    <dbReference type="NCBI Taxonomy" id="2979869"/>
    <lineage>
        <taxon>Bacteria</taxon>
        <taxon>Pseudomonadati</taxon>
        <taxon>Bacteroidota</taxon>
        <taxon>Cytophagia</taxon>
        <taxon>Cytophagales</taxon>
        <taxon>Reichenbachiellaceae</taxon>
        <taxon>Reichenbachiella</taxon>
    </lineage>
</organism>
<dbReference type="GO" id="GO:0005524">
    <property type="term" value="F:ATP binding"/>
    <property type="evidence" value="ECO:0007669"/>
    <property type="project" value="UniProtKB-KW"/>
</dbReference>
<evidence type="ECO:0000256" key="4">
    <source>
        <dbReference type="SAM" id="Phobius"/>
    </source>
</evidence>